<feature type="compositionally biased region" description="Basic and acidic residues" evidence="1">
    <location>
        <begin position="592"/>
        <end position="609"/>
    </location>
</feature>
<evidence type="ECO:0000313" key="2">
    <source>
        <dbReference type="EMBL" id="KAK7235087.1"/>
    </source>
</evidence>
<dbReference type="EMBL" id="JBBJCI010000298">
    <property type="protein sequence ID" value="KAK7235087.1"/>
    <property type="molecule type" value="Genomic_DNA"/>
</dbReference>
<proteinExistence type="predicted"/>
<dbReference type="Proteomes" id="UP001363151">
    <property type="component" value="Unassembled WGS sequence"/>
</dbReference>
<evidence type="ECO:0000256" key="1">
    <source>
        <dbReference type="SAM" id="MobiDB-lite"/>
    </source>
</evidence>
<comment type="caution">
    <text evidence="2">The sequence shown here is derived from an EMBL/GenBank/DDBJ whole genome shotgun (WGS) entry which is preliminary data.</text>
</comment>
<accession>A0ABR1FPJ7</accession>
<dbReference type="InterPro" id="IPR004344">
    <property type="entry name" value="TTL/TTLL_fam"/>
</dbReference>
<name>A0ABR1FPJ7_AURAN</name>
<protein>
    <submittedName>
        <fullName evidence="2">Short chain dehydrogenase</fullName>
    </submittedName>
</protein>
<feature type="region of interest" description="Disordered" evidence="1">
    <location>
        <begin position="587"/>
        <end position="609"/>
    </location>
</feature>
<dbReference type="Gene3D" id="3.30.470.20">
    <property type="entry name" value="ATP-grasp fold, B domain"/>
    <property type="match status" value="1"/>
</dbReference>
<organism evidence="2 3">
    <name type="scientific">Aureococcus anophagefferens</name>
    <name type="common">Harmful bloom alga</name>
    <dbReference type="NCBI Taxonomy" id="44056"/>
    <lineage>
        <taxon>Eukaryota</taxon>
        <taxon>Sar</taxon>
        <taxon>Stramenopiles</taxon>
        <taxon>Ochrophyta</taxon>
        <taxon>Pelagophyceae</taxon>
        <taxon>Pelagomonadales</taxon>
        <taxon>Pelagomonadaceae</taxon>
        <taxon>Aureococcus</taxon>
    </lineage>
</organism>
<dbReference type="PROSITE" id="PS51257">
    <property type="entry name" value="PROKAR_LIPOPROTEIN"/>
    <property type="match status" value="1"/>
</dbReference>
<evidence type="ECO:0000313" key="3">
    <source>
        <dbReference type="Proteomes" id="UP001363151"/>
    </source>
</evidence>
<keyword evidence="3" id="KW-1185">Reference proteome</keyword>
<sequence>MPATRARRAARGGARRGTTAWLVGALLAGAWVVSCVQLLRLSQPELFAVGRAADGATVAPTPAPRNATAKRAKKPRGERFVRRGNVQRPVRASSRKFRAGPRKDLENFVAPLLRRMGLLETKGMDWDCYVGLQFTPEHEHNYLLAPAGSLVSSIPGLKEVLGDKEAFARLWRGCVARAAALRDAGALSAAAAAGLCAWTTPAFNAVHKLVDGAPRSTWIVKPQRRYLSLGMHLATLLEADLASAGAVAAWATRETPLEEKKREHHTKQPGEFTMQRYVTRPATLGRRKFDLRLWTLVAKISVVDYEGWGLPRNASTLPAKCMHILMMANEFCLKHMTFPRPWPYDYPGVTRPDLGGLRGGRSFFEELRLGEAPPLGGEAAWAAWQAELWPALERTALLPLLLAKDELHGHEARVYGARDGELSRRSRRFALLSPDALWDADLGGWRLEEINTNGLFQLGADEGEDVRTFHVDEGYTEAWLQIAGVDGYPHAPAYAAALDAALDDFCAGRGCDGRDREVLAAAAHENAHASSGWYRAWPPVDCGDACGARPDLADDAGVMALFEGSATRAGRLHFDFLRSLDRAYFASPSAARPDDGDRDAFPRYVDPER</sequence>
<dbReference type="Pfam" id="PF03133">
    <property type="entry name" value="TTL"/>
    <property type="match status" value="1"/>
</dbReference>
<gene>
    <name evidence="2" type="ORF">SO694_00140073</name>
</gene>
<reference evidence="2 3" key="1">
    <citation type="submission" date="2024-03" db="EMBL/GenBank/DDBJ databases">
        <title>Aureococcus anophagefferens CCMP1851 and Kratosvirus quantuckense: Draft genome of a second virus-susceptible host strain in the model system.</title>
        <authorList>
            <person name="Chase E."/>
            <person name="Truchon A.R."/>
            <person name="Schepens W."/>
            <person name="Wilhelm S.W."/>
        </authorList>
    </citation>
    <scope>NUCLEOTIDE SEQUENCE [LARGE SCALE GENOMIC DNA]</scope>
    <source>
        <strain evidence="2 3">CCMP1851</strain>
    </source>
</reference>